<gene>
    <name evidence="3" type="ORF">GSI_05190</name>
</gene>
<feature type="domain" description="Fungal-type protein kinase" evidence="2">
    <location>
        <begin position="148"/>
        <end position="572"/>
    </location>
</feature>
<protein>
    <recommendedName>
        <fullName evidence="2">Fungal-type protein kinase domain-containing protein</fullName>
    </recommendedName>
</protein>
<feature type="region of interest" description="Disordered" evidence="1">
    <location>
        <begin position="384"/>
        <end position="420"/>
    </location>
</feature>
<dbReference type="AlphaFoldDB" id="A0A2G8SFL2"/>
<dbReference type="EMBL" id="AYKW01000010">
    <property type="protein sequence ID" value="PIL32487.1"/>
    <property type="molecule type" value="Genomic_DNA"/>
</dbReference>
<evidence type="ECO:0000313" key="3">
    <source>
        <dbReference type="EMBL" id="PIL32487.1"/>
    </source>
</evidence>
<proteinExistence type="predicted"/>
<evidence type="ECO:0000256" key="1">
    <source>
        <dbReference type="SAM" id="MobiDB-lite"/>
    </source>
</evidence>
<organism evidence="3 4">
    <name type="scientific">Ganoderma sinense ZZ0214-1</name>
    <dbReference type="NCBI Taxonomy" id="1077348"/>
    <lineage>
        <taxon>Eukaryota</taxon>
        <taxon>Fungi</taxon>
        <taxon>Dikarya</taxon>
        <taxon>Basidiomycota</taxon>
        <taxon>Agaricomycotina</taxon>
        <taxon>Agaricomycetes</taxon>
        <taxon>Polyporales</taxon>
        <taxon>Polyporaceae</taxon>
        <taxon>Ganoderma</taxon>
    </lineage>
</organism>
<keyword evidence="4" id="KW-1185">Reference proteome</keyword>
<evidence type="ECO:0000259" key="2">
    <source>
        <dbReference type="Pfam" id="PF17667"/>
    </source>
</evidence>
<dbReference type="OrthoDB" id="2755487at2759"/>
<dbReference type="PANTHER" id="PTHR38248">
    <property type="entry name" value="FUNK1 6"/>
    <property type="match status" value="1"/>
</dbReference>
<comment type="caution">
    <text evidence="3">The sequence shown here is derived from an EMBL/GenBank/DDBJ whole genome shotgun (WGS) entry which is preliminary data.</text>
</comment>
<sequence length="774" mass="87086">MATTQMAKSAVEVNMNQFFAAFLLFSDMRPRQYIGKNPFESLENADALSQEELSEHILQAVDVNHLLTGSVLSRYTLYSDNTIIPVQSDAAIFHCEQALLKKFPSSFDQSVPVAFSRHFVGGDPFDHTHYDDEFGEIKHESGRVVGNISSIADLLFSAQHRLFLFMVLIIGRRFRLLRWDRAGIVVSTPVDYVSDPTILCDALQRLSDLDDTALGLDPTAIRLLPGDRDFLRMDSAALENPHDVDHSERDLDTPPTHPITFAYACTLFRTSLASGWPRYKLTVPDKGAWREYLVGKPTFRANGVIGRGTRGYVALDCVTNRFVWLKDVWRPAYAMGVAEGDILQSLNDAGVENVLTLVCHGDVDEDATVTADYWECGHSCATDTPSCSQDSMYSLVDPPPSDNKKRKRSTDDEGGVTSSWSMSQALRSIDGWDGPLRQHKHYRMVVEEVALPLTCFKNGKQLCSIVLDALEAHYQAATNPHTRLLHGDVSVSNILIYPKVRYNDDGDKATMVWTGLLCDWELATLVNSRQSSSPSSSQMGTYQFKSINLLTMPSRPTKVADELESFLYVLLHCSVLYLRSTCSYPTSWIDNFFNQYAGPGIPLACGWKSMAMLVDDWLREGWYPHLIRFHSPMDALLQSLMACFRARYKVTGYDAMLEQQQHPQPDFPPSGEPLYPVDRPDIVFFKFDDDGARKAEKSDCNDEGCSSVEVDDTPTEKDRHLAAQILNHEFMLDEIADAIRTLDWPEEDRMPGLQAPQSAEPTRYMANKKPKLNF</sequence>
<name>A0A2G8SFL2_9APHY</name>
<dbReference type="Pfam" id="PF17667">
    <property type="entry name" value="Pkinase_fungal"/>
    <property type="match status" value="1"/>
</dbReference>
<dbReference type="InterPro" id="IPR011009">
    <property type="entry name" value="Kinase-like_dom_sf"/>
</dbReference>
<accession>A0A2G8SFL2</accession>
<feature type="region of interest" description="Disordered" evidence="1">
    <location>
        <begin position="748"/>
        <end position="774"/>
    </location>
</feature>
<dbReference type="InterPro" id="IPR040976">
    <property type="entry name" value="Pkinase_fungal"/>
</dbReference>
<dbReference type="Gene3D" id="1.10.510.10">
    <property type="entry name" value="Transferase(Phosphotransferase) domain 1"/>
    <property type="match status" value="1"/>
</dbReference>
<dbReference type="PANTHER" id="PTHR38248:SF2">
    <property type="entry name" value="FUNK1 11"/>
    <property type="match status" value="1"/>
</dbReference>
<dbReference type="SUPFAM" id="SSF56112">
    <property type="entry name" value="Protein kinase-like (PK-like)"/>
    <property type="match status" value="1"/>
</dbReference>
<reference evidence="3 4" key="1">
    <citation type="journal article" date="2015" name="Sci. Rep.">
        <title>Chromosome-level genome map provides insights into diverse defense mechanisms in the medicinal fungus Ganoderma sinense.</title>
        <authorList>
            <person name="Zhu Y."/>
            <person name="Xu J."/>
            <person name="Sun C."/>
            <person name="Zhou S."/>
            <person name="Xu H."/>
            <person name="Nelson D.R."/>
            <person name="Qian J."/>
            <person name="Song J."/>
            <person name="Luo H."/>
            <person name="Xiang L."/>
            <person name="Li Y."/>
            <person name="Xu Z."/>
            <person name="Ji A."/>
            <person name="Wang L."/>
            <person name="Lu S."/>
            <person name="Hayward A."/>
            <person name="Sun W."/>
            <person name="Li X."/>
            <person name="Schwartz D.C."/>
            <person name="Wang Y."/>
            <person name="Chen S."/>
        </authorList>
    </citation>
    <scope>NUCLEOTIDE SEQUENCE [LARGE SCALE GENOMIC DNA]</scope>
    <source>
        <strain evidence="3 4">ZZ0214-1</strain>
    </source>
</reference>
<evidence type="ECO:0000313" key="4">
    <source>
        <dbReference type="Proteomes" id="UP000230002"/>
    </source>
</evidence>
<dbReference type="Proteomes" id="UP000230002">
    <property type="component" value="Unassembled WGS sequence"/>
</dbReference>